<accession>A0A914X1M7</accession>
<dbReference type="WBParaSite" id="PSAMB.scaffold627size45268.g7533.t1">
    <property type="protein sequence ID" value="PSAMB.scaffold627size45268.g7533.t1"/>
    <property type="gene ID" value="PSAMB.scaffold627size45268.g7533"/>
</dbReference>
<organism evidence="2 3">
    <name type="scientific">Plectus sambesii</name>
    <dbReference type="NCBI Taxonomy" id="2011161"/>
    <lineage>
        <taxon>Eukaryota</taxon>
        <taxon>Metazoa</taxon>
        <taxon>Ecdysozoa</taxon>
        <taxon>Nematoda</taxon>
        <taxon>Chromadorea</taxon>
        <taxon>Plectida</taxon>
        <taxon>Plectina</taxon>
        <taxon>Plectoidea</taxon>
        <taxon>Plectidae</taxon>
        <taxon>Plectus</taxon>
    </lineage>
</organism>
<keyword evidence="1" id="KW-0812">Transmembrane</keyword>
<feature type="transmembrane region" description="Helical" evidence="1">
    <location>
        <begin position="69"/>
        <end position="87"/>
    </location>
</feature>
<feature type="transmembrane region" description="Helical" evidence="1">
    <location>
        <begin position="38"/>
        <end position="57"/>
    </location>
</feature>
<name>A0A914X1M7_9BILA</name>
<dbReference type="AlphaFoldDB" id="A0A914X1M7"/>
<evidence type="ECO:0000313" key="2">
    <source>
        <dbReference type="Proteomes" id="UP000887566"/>
    </source>
</evidence>
<evidence type="ECO:0000256" key="1">
    <source>
        <dbReference type="SAM" id="Phobius"/>
    </source>
</evidence>
<evidence type="ECO:0000313" key="3">
    <source>
        <dbReference type="WBParaSite" id="PSAMB.scaffold627size45268.g7533.t1"/>
    </source>
</evidence>
<keyword evidence="1" id="KW-1133">Transmembrane helix</keyword>
<sequence length="204" mass="22392">MGNTDAKIMDREKGTIFNENSPRYMCCCNSIHVKTGTAIIAILAITELVLKFVIAAGTSGSHITSMARSSGVLVIGGVVIACIFYALRSQRAAFLLPYMILLVVGIFWSVGWIIISFFALAGADFPQSILRQFIGEDTISTDIKTISSTLIVISAINITLSLWFLWVVYKCFVFFRDQATFAINNTTDVGYASNVNPITCKYQT</sequence>
<keyword evidence="1" id="KW-0472">Membrane</keyword>
<proteinExistence type="predicted"/>
<dbReference type="PANTHER" id="PTHR34851">
    <property type="entry name" value="PROTEIN CBG05235-RELATED"/>
    <property type="match status" value="1"/>
</dbReference>
<feature type="transmembrane region" description="Helical" evidence="1">
    <location>
        <begin position="143"/>
        <end position="169"/>
    </location>
</feature>
<reference evidence="3" key="1">
    <citation type="submission" date="2022-11" db="UniProtKB">
        <authorList>
            <consortium name="WormBaseParasite"/>
        </authorList>
    </citation>
    <scope>IDENTIFICATION</scope>
</reference>
<feature type="transmembrane region" description="Helical" evidence="1">
    <location>
        <begin position="99"/>
        <end position="123"/>
    </location>
</feature>
<keyword evidence="2" id="KW-1185">Reference proteome</keyword>
<protein>
    <submittedName>
        <fullName evidence="3">Uncharacterized protein</fullName>
    </submittedName>
</protein>
<dbReference type="Proteomes" id="UP000887566">
    <property type="component" value="Unplaced"/>
</dbReference>